<proteinExistence type="predicted"/>
<evidence type="ECO:0000313" key="2">
    <source>
        <dbReference type="Proteomes" id="UP000828941"/>
    </source>
</evidence>
<reference evidence="1 2" key="1">
    <citation type="journal article" date="2022" name="DNA Res.">
        <title>Chromosomal-level genome assembly of the orchid tree Bauhinia variegata (Leguminosae; Cercidoideae) supports the allotetraploid origin hypothesis of Bauhinia.</title>
        <authorList>
            <person name="Zhong Y."/>
            <person name="Chen Y."/>
            <person name="Zheng D."/>
            <person name="Pang J."/>
            <person name="Liu Y."/>
            <person name="Luo S."/>
            <person name="Meng S."/>
            <person name="Qian L."/>
            <person name="Wei D."/>
            <person name="Dai S."/>
            <person name="Zhou R."/>
        </authorList>
    </citation>
    <scope>NUCLEOTIDE SEQUENCE [LARGE SCALE GENOMIC DNA]</scope>
    <source>
        <strain evidence="1">BV-YZ2020</strain>
    </source>
</reference>
<organism evidence="1 2">
    <name type="scientific">Bauhinia variegata</name>
    <name type="common">Purple orchid tree</name>
    <name type="synonym">Phanera variegata</name>
    <dbReference type="NCBI Taxonomy" id="167791"/>
    <lineage>
        <taxon>Eukaryota</taxon>
        <taxon>Viridiplantae</taxon>
        <taxon>Streptophyta</taxon>
        <taxon>Embryophyta</taxon>
        <taxon>Tracheophyta</taxon>
        <taxon>Spermatophyta</taxon>
        <taxon>Magnoliopsida</taxon>
        <taxon>eudicotyledons</taxon>
        <taxon>Gunneridae</taxon>
        <taxon>Pentapetalae</taxon>
        <taxon>rosids</taxon>
        <taxon>fabids</taxon>
        <taxon>Fabales</taxon>
        <taxon>Fabaceae</taxon>
        <taxon>Cercidoideae</taxon>
        <taxon>Cercideae</taxon>
        <taxon>Bauhiniinae</taxon>
        <taxon>Bauhinia</taxon>
    </lineage>
</organism>
<protein>
    <submittedName>
        <fullName evidence="1">Uncharacterized protein</fullName>
    </submittedName>
</protein>
<sequence>MELNKRMVMVKVALMLLLMMITATVDARLDRRAIAGAQMDLMSSFGILTSKSSKSEACCDSCTCTRSDPPQCQCHDWKETCYAGCDVCICQLIYPPRCRCFDITKSCLPTCSSSAGKAES</sequence>
<name>A0ACB9PF41_BAUVA</name>
<dbReference type="EMBL" id="CM039429">
    <property type="protein sequence ID" value="KAI4347412.1"/>
    <property type="molecule type" value="Genomic_DNA"/>
</dbReference>
<dbReference type="Proteomes" id="UP000828941">
    <property type="component" value="Chromosome 4"/>
</dbReference>
<evidence type="ECO:0000313" key="1">
    <source>
        <dbReference type="EMBL" id="KAI4347412.1"/>
    </source>
</evidence>
<keyword evidence="2" id="KW-1185">Reference proteome</keyword>
<comment type="caution">
    <text evidence="1">The sequence shown here is derived from an EMBL/GenBank/DDBJ whole genome shotgun (WGS) entry which is preliminary data.</text>
</comment>
<gene>
    <name evidence="1" type="ORF">L6164_008227</name>
</gene>
<accession>A0ACB9PF41</accession>